<keyword evidence="5" id="KW-1185">Reference proteome</keyword>
<dbReference type="GO" id="GO:0009117">
    <property type="term" value="P:nucleotide metabolic process"/>
    <property type="evidence" value="ECO:0007669"/>
    <property type="project" value="TreeGrafter"/>
</dbReference>
<comment type="caution">
    <text evidence="4">The sequence shown here is derived from an EMBL/GenBank/DDBJ whole genome shotgun (WGS) entry which is preliminary data.</text>
</comment>
<dbReference type="SUPFAM" id="SSF54197">
    <property type="entry name" value="HIT-like"/>
    <property type="match status" value="1"/>
</dbReference>
<organism evidence="4 5">
    <name type="scientific">Nocardia ninae NBRC 108245</name>
    <dbReference type="NCBI Taxonomy" id="1210091"/>
    <lineage>
        <taxon>Bacteria</taxon>
        <taxon>Bacillati</taxon>
        <taxon>Actinomycetota</taxon>
        <taxon>Actinomycetes</taxon>
        <taxon>Mycobacteriales</taxon>
        <taxon>Nocardiaceae</taxon>
        <taxon>Nocardia</taxon>
    </lineage>
</organism>
<protein>
    <recommendedName>
        <fullName evidence="3">HIT domain-containing protein</fullName>
    </recommendedName>
</protein>
<feature type="domain" description="HIT" evidence="3">
    <location>
        <begin position="21"/>
        <end position="129"/>
    </location>
</feature>
<dbReference type="PROSITE" id="PS51084">
    <property type="entry name" value="HIT_2"/>
    <property type="match status" value="1"/>
</dbReference>
<evidence type="ECO:0000259" key="3">
    <source>
        <dbReference type="PROSITE" id="PS51084"/>
    </source>
</evidence>
<evidence type="ECO:0000256" key="1">
    <source>
        <dbReference type="PIRSR" id="PIRSR601310-1"/>
    </source>
</evidence>
<dbReference type="InterPro" id="IPR036265">
    <property type="entry name" value="HIT-like_sf"/>
</dbReference>
<dbReference type="InterPro" id="IPR011146">
    <property type="entry name" value="HIT-like"/>
</dbReference>
<evidence type="ECO:0000313" key="4">
    <source>
        <dbReference type="EMBL" id="GEM40788.1"/>
    </source>
</evidence>
<dbReference type="GO" id="GO:0003824">
    <property type="term" value="F:catalytic activity"/>
    <property type="evidence" value="ECO:0007669"/>
    <property type="project" value="InterPro"/>
</dbReference>
<sequence>MERVPFDVDEYVRRVQSSPCFICAMVAGEHDSDLEQVVVEDDENLVFLPRYPLLDGYVLVAPKAHREHVVRDLPEDVYLRLMSLVYRVARAVEMVVPTERTYLLSLGSQQGNSHLHWHIAPLPPGVPYREQQLHALMSENGVLPWSLAQAIEMAGKLRSALAELS</sequence>
<dbReference type="EMBL" id="BJXA01000041">
    <property type="protein sequence ID" value="GEM40788.1"/>
    <property type="molecule type" value="Genomic_DNA"/>
</dbReference>
<evidence type="ECO:0000313" key="5">
    <source>
        <dbReference type="Proteomes" id="UP000321424"/>
    </source>
</evidence>
<dbReference type="Gene3D" id="3.30.428.10">
    <property type="entry name" value="HIT-like"/>
    <property type="match status" value="1"/>
</dbReference>
<feature type="active site" description="Tele-AMP-histidine intermediate" evidence="1">
    <location>
        <position position="118"/>
    </location>
</feature>
<dbReference type="AlphaFoldDB" id="A0A511MKY5"/>
<dbReference type="Pfam" id="PF01230">
    <property type="entry name" value="HIT"/>
    <property type="match status" value="1"/>
</dbReference>
<feature type="short sequence motif" description="Histidine triad motif" evidence="2">
    <location>
        <begin position="114"/>
        <end position="118"/>
    </location>
</feature>
<gene>
    <name evidence="4" type="ORF">NN4_53070</name>
</gene>
<evidence type="ECO:0000256" key="2">
    <source>
        <dbReference type="PROSITE-ProRule" id="PRU00464"/>
    </source>
</evidence>
<dbReference type="PANTHER" id="PTHR46648">
    <property type="entry name" value="HIT FAMILY PROTEIN 1"/>
    <property type="match status" value="1"/>
</dbReference>
<proteinExistence type="predicted"/>
<accession>A0A511MKY5</accession>
<dbReference type="PANTHER" id="PTHR46648:SF1">
    <property type="entry name" value="ADENOSINE 5'-MONOPHOSPHORAMIDASE HNT1"/>
    <property type="match status" value="1"/>
</dbReference>
<dbReference type="OrthoDB" id="9784774at2"/>
<dbReference type="RefSeq" id="WP_147136690.1">
    <property type="nucleotide sequence ID" value="NZ_BJXA01000041.1"/>
</dbReference>
<dbReference type="InterPro" id="IPR001310">
    <property type="entry name" value="Histidine_triad_HIT"/>
</dbReference>
<reference evidence="4 5" key="1">
    <citation type="submission" date="2019-07" db="EMBL/GenBank/DDBJ databases">
        <title>Whole genome shotgun sequence of Nocardia ninae NBRC 108245.</title>
        <authorList>
            <person name="Hosoyama A."/>
            <person name="Uohara A."/>
            <person name="Ohji S."/>
            <person name="Ichikawa N."/>
        </authorList>
    </citation>
    <scope>NUCLEOTIDE SEQUENCE [LARGE SCALE GENOMIC DNA]</scope>
    <source>
        <strain evidence="4 5">NBRC 108245</strain>
    </source>
</reference>
<dbReference type="Proteomes" id="UP000321424">
    <property type="component" value="Unassembled WGS sequence"/>
</dbReference>
<name>A0A511MKY5_9NOCA</name>